<evidence type="ECO:0000256" key="1">
    <source>
        <dbReference type="ARBA" id="ARBA00004496"/>
    </source>
</evidence>
<evidence type="ECO:0000256" key="8">
    <source>
        <dbReference type="ARBA" id="ARBA00025097"/>
    </source>
</evidence>
<dbReference type="FunFam" id="6.10.140.2220:FF:000003">
    <property type="entry name" value="MYND-type zinc finger protein"/>
    <property type="match status" value="1"/>
</dbReference>
<dbReference type="InterPro" id="IPR051664">
    <property type="entry name" value="MYND-type_zinc_finger"/>
</dbReference>
<protein>
    <recommendedName>
        <fullName evidence="3">MYND-type zinc finger protein samB</fullName>
    </recommendedName>
    <alternativeName>
        <fullName evidence="9">Suppressor of anucleate metulae protein B</fullName>
    </alternativeName>
</protein>
<dbReference type="GO" id="GO:0005737">
    <property type="term" value="C:cytoplasm"/>
    <property type="evidence" value="ECO:0007669"/>
    <property type="project" value="UniProtKB-SubCell"/>
</dbReference>
<evidence type="ECO:0000256" key="4">
    <source>
        <dbReference type="ARBA" id="ARBA00022490"/>
    </source>
</evidence>
<reference evidence="14 16" key="2">
    <citation type="submission" date="2023-09" db="EMBL/GenBank/DDBJ databases">
        <title>Complete-Gapless Cercospora beticola genome.</title>
        <authorList>
            <person name="Wyatt N.A."/>
            <person name="Spanner R.E."/>
            <person name="Bolton M.D."/>
        </authorList>
    </citation>
    <scope>NUCLEOTIDE SEQUENCE [LARGE SCALE GENOMIC DNA]</scope>
    <source>
        <strain evidence="14">Cb09-40</strain>
    </source>
</reference>
<dbReference type="PANTHER" id="PTHR47442:SF1">
    <property type="entry name" value="MYND-TYPE ZINC FINGER PROTEIN MUB1"/>
    <property type="match status" value="1"/>
</dbReference>
<evidence type="ECO:0000313" key="15">
    <source>
        <dbReference type="Proteomes" id="UP000230605"/>
    </source>
</evidence>
<feature type="region of interest" description="Disordered" evidence="11">
    <location>
        <begin position="619"/>
        <end position="640"/>
    </location>
</feature>
<evidence type="ECO:0000256" key="6">
    <source>
        <dbReference type="ARBA" id="ARBA00022771"/>
    </source>
</evidence>
<dbReference type="InterPro" id="IPR002893">
    <property type="entry name" value="Znf_MYND"/>
</dbReference>
<keyword evidence="6 10" id="KW-0863">Zinc-finger</keyword>
<evidence type="ECO:0000313" key="14">
    <source>
        <dbReference type="EMBL" id="WPA99937.1"/>
    </source>
</evidence>
<comment type="similarity">
    <text evidence="2">Belongs to the MUB1/samB family.</text>
</comment>
<evidence type="ECO:0000313" key="13">
    <source>
        <dbReference type="EMBL" id="PIA99647.1"/>
    </source>
</evidence>
<dbReference type="PROSITE" id="PS50865">
    <property type="entry name" value="ZF_MYND_2"/>
    <property type="match status" value="1"/>
</dbReference>
<dbReference type="PANTHER" id="PTHR47442">
    <property type="entry name" value="MYND-TYPE ZINC FINGER PROTEIN MUB1"/>
    <property type="match status" value="1"/>
</dbReference>
<sequence length="640" mass="71792">MREVNFSIPNANKASVGITTALYDRRALDCTSTLPLINSLNNLAYLTTSSGRIRDILTVDGGIERLVCILKEGRSKDMMEMWKWNLAFQCIVNIGVRGSEAVRTRVVEADVVPVIATILDNYFQVVEKSRERMELENRKKCPFGSSRSFSRSSNRTDTQDQRSGRSRRHAPPPISIPEPGESPEEEQSGEITPTVHTANLSLSSPPERTTFSRQNPRTTGGRVQFTSPTATSRQPEPPMSSLTLQSNAFVRPVRDADRLPSMMPTLHAELSSQPQSPTTPGAPVQQAESSRPRRRPSIRHQLSISGSDDDGQIEEAAEEQSTGVESEPMVGITGTDIAMEDIRADIETQNNGVALTALPDVRNLDDESFHLQQPSNDGSHTATPTQGQATVVQTQLPATGPVHATPPTLQQPPTWYPQRGLPLDRPAPASILAAMPRDEDVLMSLQLLAYVSKYCNLRSYFQQSHLVPRLKIDRELKMLDPDYNPASHSLPTQEELDEEWDNEFVKKDDEKPYNIFPLIEKFTAKSSSRHAQNPPSPQQGDMQYWAGVVMRNLCRKDDSRGGIRQCAYWQCGKWEEFTRQFAKCRRCRRTKYCSKECQKGAWGSHRFWCVAAEDNREGEAGASGEHRHRSHRHHHHQSGH</sequence>
<gene>
    <name evidence="13" type="ORF">CB0940_02789</name>
    <name evidence="14" type="ORF">RHO25_004557</name>
</gene>
<comment type="function">
    <text evidence="8">Involved in determination of the onset of polarized growth and morphogenesis. Plays a role in the regulation of branching in hyphae and spore formation.</text>
</comment>
<feature type="compositionally biased region" description="Polar residues" evidence="11">
    <location>
        <begin position="224"/>
        <end position="248"/>
    </location>
</feature>
<dbReference type="SUPFAM" id="SSF144232">
    <property type="entry name" value="HIT/MYND zinc finger-like"/>
    <property type="match status" value="1"/>
</dbReference>
<feature type="domain" description="MYND-type" evidence="12">
    <location>
        <begin position="568"/>
        <end position="609"/>
    </location>
</feature>
<dbReference type="Proteomes" id="UP000230605">
    <property type="component" value="Chromosome 3"/>
</dbReference>
<organism evidence="13 15">
    <name type="scientific">Cercospora beticola</name>
    <name type="common">Sugarbeet leaf spot fungus</name>
    <dbReference type="NCBI Taxonomy" id="122368"/>
    <lineage>
        <taxon>Eukaryota</taxon>
        <taxon>Fungi</taxon>
        <taxon>Dikarya</taxon>
        <taxon>Ascomycota</taxon>
        <taxon>Pezizomycotina</taxon>
        <taxon>Dothideomycetes</taxon>
        <taxon>Dothideomycetidae</taxon>
        <taxon>Mycosphaerellales</taxon>
        <taxon>Mycosphaerellaceae</taxon>
        <taxon>Cercospora</taxon>
    </lineage>
</organism>
<dbReference type="Proteomes" id="UP001302367">
    <property type="component" value="Chromosome 3"/>
</dbReference>
<comment type="subcellular location">
    <subcellularLocation>
        <location evidence="1">Cytoplasm</location>
    </subcellularLocation>
</comment>
<keyword evidence="16" id="KW-1185">Reference proteome</keyword>
<dbReference type="OrthoDB" id="5594178at2759"/>
<dbReference type="GO" id="GO:0006511">
    <property type="term" value="P:ubiquitin-dependent protein catabolic process"/>
    <property type="evidence" value="ECO:0007669"/>
    <property type="project" value="TreeGrafter"/>
</dbReference>
<evidence type="ECO:0000313" key="16">
    <source>
        <dbReference type="Proteomes" id="UP001302367"/>
    </source>
</evidence>
<dbReference type="Gene3D" id="6.10.140.2220">
    <property type="match status" value="1"/>
</dbReference>
<proteinExistence type="inferred from homology"/>
<dbReference type="EMBL" id="LKMD01000101">
    <property type="protein sequence ID" value="PIA99647.1"/>
    <property type="molecule type" value="Genomic_DNA"/>
</dbReference>
<feature type="region of interest" description="Disordered" evidence="11">
    <location>
        <begin position="134"/>
        <end position="248"/>
    </location>
</feature>
<evidence type="ECO:0000256" key="10">
    <source>
        <dbReference type="PROSITE-ProRule" id="PRU00134"/>
    </source>
</evidence>
<dbReference type="GO" id="GO:0008270">
    <property type="term" value="F:zinc ion binding"/>
    <property type="evidence" value="ECO:0007669"/>
    <property type="project" value="UniProtKB-KW"/>
</dbReference>
<evidence type="ECO:0000256" key="5">
    <source>
        <dbReference type="ARBA" id="ARBA00022723"/>
    </source>
</evidence>
<dbReference type="Pfam" id="PF01753">
    <property type="entry name" value="zf-MYND"/>
    <property type="match status" value="1"/>
</dbReference>
<reference evidence="13 15" key="1">
    <citation type="submission" date="2015-10" db="EMBL/GenBank/DDBJ databases">
        <title>The cercosporin biosynthetic gene cluster was horizontally transferred to several fungal lineages and shown to be expanded in Cercospora beticola based on microsynteny with recipient genomes.</title>
        <authorList>
            <person name="De Jonge R."/>
            <person name="Ebert M.K."/>
            <person name="Suttle J.C."/>
            <person name="Jurick Ii W.M."/>
            <person name="Secor G.A."/>
            <person name="Thomma B.P."/>
            <person name="Van De Peer Y."/>
            <person name="Bolton M.D."/>
        </authorList>
    </citation>
    <scope>NUCLEOTIDE SEQUENCE [LARGE SCALE GENOMIC DNA]</scope>
    <source>
        <strain evidence="13 15">09-40</strain>
    </source>
</reference>
<dbReference type="GO" id="GO:1990304">
    <property type="term" value="C:MUB1-RAD6-UBR2 ubiquitin ligase complex"/>
    <property type="evidence" value="ECO:0007669"/>
    <property type="project" value="TreeGrafter"/>
</dbReference>
<name>A0A2G5I4B8_CERBT</name>
<accession>A0A2G5I4B8</accession>
<keyword evidence="5" id="KW-0479">Metal-binding</keyword>
<keyword evidence="4" id="KW-0963">Cytoplasm</keyword>
<dbReference type="GO" id="GO:0007163">
    <property type="term" value="P:establishment or maintenance of cell polarity"/>
    <property type="evidence" value="ECO:0007669"/>
    <property type="project" value="TreeGrafter"/>
</dbReference>
<evidence type="ECO:0000256" key="2">
    <source>
        <dbReference type="ARBA" id="ARBA00010655"/>
    </source>
</evidence>
<evidence type="ECO:0000256" key="7">
    <source>
        <dbReference type="ARBA" id="ARBA00022833"/>
    </source>
</evidence>
<feature type="compositionally biased region" description="Acidic residues" evidence="11">
    <location>
        <begin position="307"/>
        <end position="318"/>
    </location>
</feature>
<dbReference type="AlphaFoldDB" id="A0A2G5I4B8"/>
<keyword evidence="7" id="KW-0862">Zinc</keyword>
<evidence type="ECO:0000259" key="12">
    <source>
        <dbReference type="PROSITE" id="PS50865"/>
    </source>
</evidence>
<evidence type="ECO:0000256" key="11">
    <source>
        <dbReference type="SAM" id="MobiDB-lite"/>
    </source>
</evidence>
<feature type="compositionally biased region" description="Basic residues" evidence="11">
    <location>
        <begin position="626"/>
        <end position="640"/>
    </location>
</feature>
<feature type="compositionally biased region" description="Low complexity" evidence="11">
    <location>
        <begin position="145"/>
        <end position="155"/>
    </location>
</feature>
<feature type="compositionally biased region" description="Polar residues" evidence="11">
    <location>
        <begin position="194"/>
        <end position="218"/>
    </location>
</feature>
<feature type="region of interest" description="Disordered" evidence="11">
    <location>
        <begin position="269"/>
        <end position="330"/>
    </location>
</feature>
<dbReference type="EMBL" id="CP134186">
    <property type="protein sequence ID" value="WPA99937.1"/>
    <property type="molecule type" value="Genomic_DNA"/>
</dbReference>
<feature type="compositionally biased region" description="Polar residues" evidence="11">
    <location>
        <begin position="270"/>
        <end position="279"/>
    </location>
</feature>
<evidence type="ECO:0000256" key="3">
    <source>
        <dbReference type="ARBA" id="ARBA00019873"/>
    </source>
</evidence>
<evidence type="ECO:0000256" key="9">
    <source>
        <dbReference type="ARBA" id="ARBA00031540"/>
    </source>
</evidence>